<protein>
    <submittedName>
        <fullName evidence="3">Bifunctional diguanylate cyclase/phosphodiesterase</fullName>
    </submittedName>
</protein>
<gene>
    <name evidence="3" type="ORF">H4O21_19770</name>
</gene>
<sequence length="499" mass="57679">MDICSLTFDTPATAKEAIQPDVSRMLWLHTGSEFSMELSQKIRELYKELCDYTLAVALHDNYCNQNHEWLLTKEEELPGYPIQQVLLPQQIDPITGLRNQNYFHKYIREYIQLSSDDFYLIISDIDQFRAVSHFYGTEAEQYALTRVAEHLQQYMENSEVFRLSGDQFLILMPAHYFTDIKLETALEQLSRIELNWNNYQINISMSFGIVRHDSDSLTEKDISGLLSNTNMALNQAKRLKKSTFIFSGEPHLKLEYGQYLRGVGLLSDALKQDTLEAFYQPIICNKTHRLLSHECLARIRHKYGWIGADQFIPQASQFRLQGKLTLRILEKARKTMQKYPGRFSINLAPEDLFDDQILSAIIKLLNEQQLGKRVTIELVETSSLINLSRSIQSIEKLRATGCKLAIDDFGSGFANFSYIYRLKPDYLKLDGSLIRDLDRNPELRTIVKGIISIASELKIETVAEFVHNESVYYWVKKLGVDASQGFYLFPPQEIPHQPD</sequence>
<dbReference type="SUPFAM" id="SSF141868">
    <property type="entry name" value="EAL domain-like"/>
    <property type="match status" value="1"/>
</dbReference>
<dbReference type="SUPFAM" id="SSF55073">
    <property type="entry name" value="Nucleotide cyclase"/>
    <property type="match status" value="1"/>
</dbReference>
<feature type="domain" description="GGDEF" evidence="2">
    <location>
        <begin position="116"/>
        <end position="249"/>
    </location>
</feature>
<dbReference type="InterPro" id="IPR000160">
    <property type="entry name" value="GGDEF_dom"/>
</dbReference>
<name>A0A839IVS5_9GAMM</name>
<dbReference type="PROSITE" id="PS50887">
    <property type="entry name" value="GGDEF"/>
    <property type="match status" value="1"/>
</dbReference>
<dbReference type="InterPro" id="IPR043128">
    <property type="entry name" value="Rev_trsase/Diguanyl_cyclase"/>
</dbReference>
<dbReference type="EMBL" id="JACJFM010000037">
    <property type="protein sequence ID" value="MBB1488852.1"/>
    <property type="molecule type" value="Genomic_DNA"/>
</dbReference>
<dbReference type="InterPro" id="IPR035919">
    <property type="entry name" value="EAL_sf"/>
</dbReference>
<dbReference type="InterPro" id="IPR050706">
    <property type="entry name" value="Cyclic-di-GMP_PDE-like"/>
</dbReference>
<dbReference type="Gene3D" id="3.30.70.270">
    <property type="match status" value="1"/>
</dbReference>
<reference evidence="3 4" key="1">
    <citation type="submission" date="2020-08" db="EMBL/GenBank/DDBJ databases">
        <title>Oceanospirillum sp. nov. isolated from marine sediment.</title>
        <authorList>
            <person name="Ji X."/>
        </authorList>
    </citation>
    <scope>NUCLEOTIDE SEQUENCE [LARGE SCALE GENOMIC DNA]</scope>
    <source>
        <strain evidence="3 4">D5</strain>
    </source>
</reference>
<feature type="domain" description="EAL" evidence="1">
    <location>
        <begin position="259"/>
        <end position="499"/>
    </location>
</feature>
<proteinExistence type="predicted"/>
<accession>A0A839IVS5</accession>
<dbReference type="SMART" id="SM00267">
    <property type="entry name" value="GGDEF"/>
    <property type="match status" value="1"/>
</dbReference>
<dbReference type="Gene3D" id="3.20.20.450">
    <property type="entry name" value="EAL domain"/>
    <property type="match status" value="1"/>
</dbReference>
<dbReference type="GO" id="GO:0071111">
    <property type="term" value="F:cyclic-guanylate-specific phosphodiesterase activity"/>
    <property type="evidence" value="ECO:0007669"/>
    <property type="project" value="InterPro"/>
</dbReference>
<dbReference type="AlphaFoldDB" id="A0A839IVS5"/>
<dbReference type="PANTHER" id="PTHR33121:SF79">
    <property type="entry name" value="CYCLIC DI-GMP PHOSPHODIESTERASE PDED-RELATED"/>
    <property type="match status" value="1"/>
</dbReference>
<evidence type="ECO:0000313" key="4">
    <source>
        <dbReference type="Proteomes" id="UP000565262"/>
    </source>
</evidence>
<evidence type="ECO:0000313" key="3">
    <source>
        <dbReference type="EMBL" id="MBB1488852.1"/>
    </source>
</evidence>
<evidence type="ECO:0000259" key="1">
    <source>
        <dbReference type="PROSITE" id="PS50883"/>
    </source>
</evidence>
<dbReference type="NCBIfam" id="TIGR00254">
    <property type="entry name" value="GGDEF"/>
    <property type="match status" value="1"/>
</dbReference>
<keyword evidence="4" id="KW-1185">Reference proteome</keyword>
<dbReference type="PROSITE" id="PS50883">
    <property type="entry name" value="EAL"/>
    <property type="match status" value="1"/>
</dbReference>
<organism evidence="3 4">
    <name type="scientific">Oceanospirillum sediminis</name>
    <dbReference type="NCBI Taxonomy" id="2760088"/>
    <lineage>
        <taxon>Bacteria</taxon>
        <taxon>Pseudomonadati</taxon>
        <taxon>Pseudomonadota</taxon>
        <taxon>Gammaproteobacteria</taxon>
        <taxon>Oceanospirillales</taxon>
        <taxon>Oceanospirillaceae</taxon>
        <taxon>Oceanospirillum</taxon>
    </lineage>
</organism>
<dbReference type="Proteomes" id="UP000565262">
    <property type="component" value="Unassembled WGS sequence"/>
</dbReference>
<dbReference type="Pfam" id="PF00990">
    <property type="entry name" value="GGDEF"/>
    <property type="match status" value="1"/>
</dbReference>
<evidence type="ECO:0000259" key="2">
    <source>
        <dbReference type="PROSITE" id="PS50887"/>
    </source>
</evidence>
<dbReference type="CDD" id="cd01948">
    <property type="entry name" value="EAL"/>
    <property type="match status" value="1"/>
</dbReference>
<dbReference type="InterPro" id="IPR029787">
    <property type="entry name" value="Nucleotide_cyclase"/>
</dbReference>
<dbReference type="RefSeq" id="WP_182810624.1">
    <property type="nucleotide sequence ID" value="NZ_JACJFM010000037.1"/>
</dbReference>
<dbReference type="InterPro" id="IPR001633">
    <property type="entry name" value="EAL_dom"/>
</dbReference>
<dbReference type="SMART" id="SM00052">
    <property type="entry name" value="EAL"/>
    <property type="match status" value="1"/>
</dbReference>
<dbReference type="CDD" id="cd01949">
    <property type="entry name" value="GGDEF"/>
    <property type="match status" value="1"/>
</dbReference>
<dbReference type="Pfam" id="PF00563">
    <property type="entry name" value="EAL"/>
    <property type="match status" value="1"/>
</dbReference>
<dbReference type="PANTHER" id="PTHR33121">
    <property type="entry name" value="CYCLIC DI-GMP PHOSPHODIESTERASE PDEF"/>
    <property type="match status" value="1"/>
</dbReference>
<comment type="caution">
    <text evidence="3">The sequence shown here is derived from an EMBL/GenBank/DDBJ whole genome shotgun (WGS) entry which is preliminary data.</text>
</comment>